<evidence type="ECO:0000256" key="1">
    <source>
        <dbReference type="ARBA" id="ARBA00022723"/>
    </source>
</evidence>
<evidence type="ECO:0000313" key="8">
    <source>
        <dbReference type="Proteomes" id="UP000593564"/>
    </source>
</evidence>
<dbReference type="Pfam" id="PF00628">
    <property type="entry name" value="PHD"/>
    <property type="match status" value="1"/>
</dbReference>
<comment type="caution">
    <text evidence="7">The sequence shown here is derived from an EMBL/GenBank/DDBJ whole genome shotgun (WGS) entry which is preliminary data.</text>
</comment>
<evidence type="ECO:0000256" key="5">
    <source>
        <dbReference type="SAM" id="MobiDB-lite"/>
    </source>
</evidence>
<organism evidence="7 8">
    <name type="scientific">Camellia sinensis</name>
    <name type="common">Tea plant</name>
    <name type="synonym">Thea sinensis</name>
    <dbReference type="NCBI Taxonomy" id="4442"/>
    <lineage>
        <taxon>Eukaryota</taxon>
        <taxon>Viridiplantae</taxon>
        <taxon>Streptophyta</taxon>
        <taxon>Embryophyta</taxon>
        <taxon>Tracheophyta</taxon>
        <taxon>Spermatophyta</taxon>
        <taxon>Magnoliopsida</taxon>
        <taxon>eudicotyledons</taxon>
        <taxon>Gunneridae</taxon>
        <taxon>Pentapetalae</taxon>
        <taxon>asterids</taxon>
        <taxon>Ericales</taxon>
        <taxon>Theaceae</taxon>
        <taxon>Camellia</taxon>
    </lineage>
</organism>
<reference evidence="7 8" key="2">
    <citation type="submission" date="2020-07" db="EMBL/GenBank/DDBJ databases">
        <title>Genome assembly of wild tea tree DASZ reveals pedigree and selection history of tea varieties.</title>
        <authorList>
            <person name="Zhang W."/>
        </authorList>
    </citation>
    <scope>NUCLEOTIDE SEQUENCE [LARGE SCALE GENOMIC DNA]</scope>
    <source>
        <strain evidence="8">cv. G240</strain>
        <tissue evidence="7">Leaf</tissue>
    </source>
</reference>
<dbReference type="GO" id="GO:0008270">
    <property type="term" value="F:zinc ion binding"/>
    <property type="evidence" value="ECO:0007669"/>
    <property type="project" value="UniProtKB-KW"/>
</dbReference>
<accession>A0A7J7HS84</accession>
<feature type="region of interest" description="Disordered" evidence="5">
    <location>
        <begin position="749"/>
        <end position="772"/>
    </location>
</feature>
<dbReference type="InterPro" id="IPR013083">
    <property type="entry name" value="Znf_RING/FYVE/PHD"/>
</dbReference>
<dbReference type="InterPro" id="IPR019787">
    <property type="entry name" value="Znf_PHD-finger"/>
</dbReference>
<dbReference type="Gene3D" id="3.30.40.10">
    <property type="entry name" value="Zinc/RING finger domain, C3HC4 (zinc finger)"/>
    <property type="match status" value="1"/>
</dbReference>
<dbReference type="PROSITE" id="PS01359">
    <property type="entry name" value="ZF_PHD_1"/>
    <property type="match status" value="1"/>
</dbReference>
<dbReference type="SMART" id="SM00249">
    <property type="entry name" value="PHD"/>
    <property type="match status" value="1"/>
</dbReference>
<dbReference type="AlphaFoldDB" id="A0A7J7HS84"/>
<evidence type="ECO:0000259" key="6">
    <source>
        <dbReference type="PROSITE" id="PS50016"/>
    </source>
</evidence>
<evidence type="ECO:0000313" key="7">
    <source>
        <dbReference type="EMBL" id="KAF5954884.1"/>
    </source>
</evidence>
<dbReference type="PROSITE" id="PS50016">
    <property type="entry name" value="ZF_PHD_2"/>
    <property type="match status" value="1"/>
</dbReference>
<name>A0A7J7HS84_CAMSI</name>
<keyword evidence="8" id="KW-1185">Reference proteome</keyword>
<keyword evidence="2 4" id="KW-0863">Zinc-finger</keyword>
<protein>
    <recommendedName>
        <fullName evidence="6">PHD-type domain-containing protein</fullName>
    </recommendedName>
</protein>
<evidence type="ECO:0000256" key="2">
    <source>
        <dbReference type="ARBA" id="ARBA00022771"/>
    </source>
</evidence>
<dbReference type="SUPFAM" id="SSF57903">
    <property type="entry name" value="FYVE/PHD zinc finger"/>
    <property type="match status" value="1"/>
</dbReference>
<feature type="compositionally biased region" description="Polar residues" evidence="5">
    <location>
        <begin position="756"/>
        <end position="772"/>
    </location>
</feature>
<dbReference type="InterPro" id="IPR019786">
    <property type="entry name" value="Zinc_finger_PHD-type_CS"/>
</dbReference>
<reference evidence="8" key="1">
    <citation type="journal article" date="2020" name="Nat. Commun.">
        <title>Genome assembly of wild tea tree DASZ reveals pedigree and selection history of tea varieties.</title>
        <authorList>
            <person name="Zhang W."/>
            <person name="Zhang Y."/>
            <person name="Qiu H."/>
            <person name="Guo Y."/>
            <person name="Wan H."/>
            <person name="Zhang X."/>
            <person name="Scossa F."/>
            <person name="Alseekh S."/>
            <person name="Zhang Q."/>
            <person name="Wang P."/>
            <person name="Xu L."/>
            <person name="Schmidt M.H."/>
            <person name="Jia X."/>
            <person name="Li D."/>
            <person name="Zhu A."/>
            <person name="Guo F."/>
            <person name="Chen W."/>
            <person name="Ni D."/>
            <person name="Usadel B."/>
            <person name="Fernie A.R."/>
            <person name="Wen W."/>
        </authorList>
    </citation>
    <scope>NUCLEOTIDE SEQUENCE [LARGE SCALE GENOMIC DNA]</scope>
    <source>
        <strain evidence="8">cv. G240</strain>
    </source>
</reference>
<dbReference type="InterPro" id="IPR011011">
    <property type="entry name" value="Znf_FYVE_PHD"/>
</dbReference>
<sequence length="772" mass="85728">MLIRSSLTGSIEAALAFVSDREKGDWKPDAETWHKCRKCEKNPQDGWEEVIPTMELNRNIDDTCSLNFARSCSQLSTVSTMSENSTPAFVYRRRKLERNSVSVFPVKGSAKPSDSCISAISSDAPSLAAEEHIVSVVGLESEVVGAPVMTLVNCRRDALVSKSESINGCLDGGELGSKAAPQGDSHRALDFGCVNDSYSSSKSNVELRSASLRIEVDDTGQCSSSCELVVEGLQDDLSEKDICILIPRRQGLLEGVCPIRSRTPAEGLGTISDSSCIRTCKVCDHPETKLKMLICDQCEEAFHLSCCNPRITNTLIDEWFCHSCLKKKHKILKETTTSTATSKGKLGAIASMLKDTGPCTHNVRIGQDFQAEVPDWSGSSIDEVDTIGEPSEIDSSEAPLFEVQTDNWECFHAILWDPAHADCAVPQLRPCLAAEKRKLDGAKNVGPRDFAEHLLASVPYSSPGFRLSFFIYLCCSFLRFSAVDFQFIVRVFLIYFVKVSTKIDSAHLASHVISTSLLSFHYIALHIINLQTTVKLPAIIQSFYDSKNKVEISENGKNPLGIPCLYHILTLAIEFRDLRVTRVRIANQRALPPLLEFLYLHLLALIVLSRHIQNPKQAPEITSRRHRLFVHHLHIYREGELGYSVNGINNKGVFMNNSRSPFKTLQDETSYIKQGMDLVHLTDLQSFKGYLLASHITNNNISANISTQDNYSCLINTFKTKQSKVFIKTYNIPLSKIPLTLFFKRRGQGKSKSSKLESNGSGSNDQAWKSPS</sequence>
<proteinExistence type="predicted"/>
<evidence type="ECO:0000256" key="3">
    <source>
        <dbReference type="ARBA" id="ARBA00022833"/>
    </source>
</evidence>
<dbReference type="Proteomes" id="UP000593564">
    <property type="component" value="Unassembled WGS sequence"/>
</dbReference>
<feature type="domain" description="PHD-type" evidence="6">
    <location>
        <begin position="277"/>
        <end position="327"/>
    </location>
</feature>
<evidence type="ECO:0000256" key="4">
    <source>
        <dbReference type="PROSITE-ProRule" id="PRU00146"/>
    </source>
</evidence>
<dbReference type="InterPro" id="IPR001965">
    <property type="entry name" value="Znf_PHD"/>
</dbReference>
<keyword evidence="3" id="KW-0862">Zinc</keyword>
<keyword evidence="1" id="KW-0479">Metal-binding</keyword>
<dbReference type="EMBL" id="JACBKZ010000003">
    <property type="protein sequence ID" value="KAF5954884.1"/>
    <property type="molecule type" value="Genomic_DNA"/>
</dbReference>
<gene>
    <name evidence="7" type="ORF">HYC85_007740</name>
</gene>